<accession>A0ABX8REW6</accession>
<evidence type="ECO:0000313" key="7">
    <source>
        <dbReference type="EMBL" id="QXM07351.1"/>
    </source>
</evidence>
<keyword evidence="3 6" id="KW-0812">Transmembrane</keyword>
<name>A0ABX8REW6_9CLOT</name>
<feature type="transmembrane region" description="Helical" evidence="6">
    <location>
        <begin position="139"/>
        <end position="164"/>
    </location>
</feature>
<gene>
    <name evidence="7" type="ORF">KVH43_00800</name>
</gene>
<keyword evidence="8" id="KW-1185">Reference proteome</keyword>
<reference evidence="7" key="1">
    <citation type="submission" date="2021-07" db="EMBL/GenBank/DDBJ databases">
        <title>Complete genome sequence of Crassaminicella sp. 143-21, isolated from a deep-sea hydrothermal vent.</title>
        <authorList>
            <person name="Li X."/>
        </authorList>
    </citation>
    <scope>NUCLEOTIDE SEQUENCE</scope>
    <source>
        <strain evidence="7">143-21</strain>
    </source>
</reference>
<evidence type="ECO:0000256" key="2">
    <source>
        <dbReference type="ARBA" id="ARBA00022475"/>
    </source>
</evidence>
<evidence type="ECO:0000256" key="3">
    <source>
        <dbReference type="ARBA" id="ARBA00022692"/>
    </source>
</evidence>
<comment type="subcellular location">
    <subcellularLocation>
        <location evidence="1">Cell membrane</location>
        <topology evidence="1">Multi-pass membrane protein</topology>
    </subcellularLocation>
</comment>
<feature type="transmembrane region" description="Helical" evidence="6">
    <location>
        <begin position="324"/>
        <end position="344"/>
    </location>
</feature>
<dbReference type="Pfam" id="PF02653">
    <property type="entry name" value="BPD_transp_2"/>
    <property type="match status" value="1"/>
</dbReference>
<feature type="transmembrane region" description="Helical" evidence="6">
    <location>
        <begin position="356"/>
        <end position="375"/>
    </location>
</feature>
<dbReference type="Proteomes" id="UP000886818">
    <property type="component" value="Chromosome"/>
</dbReference>
<feature type="transmembrane region" description="Helical" evidence="6">
    <location>
        <begin position="203"/>
        <end position="221"/>
    </location>
</feature>
<evidence type="ECO:0000256" key="1">
    <source>
        <dbReference type="ARBA" id="ARBA00004651"/>
    </source>
</evidence>
<feature type="transmembrane region" description="Helical" evidence="6">
    <location>
        <begin position="275"/>
        <end position="296"/>
    </location>
</feature>
<organism evidence="7 8">
    <name type="scientific">Crassaminicella indica</name>
    <dbReference type="NCBI Taxonomy" id="2855394"/>
    <lineage>
        <taxon>Bacteria</taxon>
        <taxon>Bacillati</taxon>
        <taxon>Bacillota</taxon>
        <taxon>Clostridia</taxon>
        <taxon>Eubacteriales</taxon>
        <taxon>Clostridiaceae</taxon>
        <taxon>Crassaminicella</taxon>
    </lineage>
</organism>
<dbReference type="PANTHER" id="PTHR32196:SF15">
    <property type="entry name" value="SUGAR ABC TRANSPORTER PERMEASE PROTEIN"/>
    <property type="match status" value="1"/>
</dbReference>
<dbReference type="EMBL" id="CP078093">
    <property type="protein sequence ID" value="QXM07351.1"/>
    <property type="molecule type" value="Genomic_DNA"/>
</dbReference>
<protein>
    <submittedName>
        <fullName evidence="7">ABC transporter permease</fullName>
    </submittedName>
</protein>
<feature type="transmembrane region" description="Helical" evidence="6">
    <location>
        <begin position="20"/>
        <end position="43"/>
    </location>
</feature>
<keyword evidence="4 6" id="KW-1133">Transmembrane helix</keyword>
<feature type="transmembrane region" description="Helical" evidence="6">
    <location>
        <begin position="64"/>
        <end position="95"/>
    </location>
</feature>
<feature type="transmembrane region" description="Helical" evidence="6">
    <location>
        <begin position="107"/>
        <end position="127"/>
    </location>
</feature>
<feature type="transmembrane region" description="Helical" evidence="6">
    <location>
        <begin position="412"/>
        <end position="431"/>
    </location>
</feature>
<dbReference type="PANTHER" id="PTHR32196">
    <property type="entry name" value="ABC TRANSPORTER PERMEASE PROTEIN YPHD-RELATED-RELATED"/>
    <property type="match status" value="1"/>
</dbReference>
<keyword evidence="5 6" id="KW-0472">Membrane</keyword>
<evidence type="ECO:0000256" key="6">
    <source>
        <dbReference type="SAM" id="Phobius"/>
    </source>
</evidence>
<feature type="transmembrane region" description="Helical" evidence="6">
    <location>
        <begin position="241"/>
        <end position="260"/>
    </location>
</feature>
<keyword evidence="2" id="KW-1003">Cell membrane</keyword>
<evidence type="ECO:0000256" key="5">
    <source>
        <dbReference type="ARBA" id="ARBA00023136"/>
    </source>
</evidence>
<proteinExistence type="predicted"/>
<feature type="transmembrane region" description="Helical" evidence="6">
    <location>
        <begin position="382"/>
        <end position="400"/>
    </location>
</feature>
<evidence type="ECO:0000313" key="8">
    <source>
        <dbReference type="Proteomes" id="UP000886818"/>
    </source>
</evidence>
<dbReference type="InterPro" id="IPR001851">
    <property type="entry name" value="ABC_transp_permease"/>
</dbReference>
<sequence>MSNTKTFNNNLENKNTSLNIKSIFINHSVTILFVIICIIGIKLSKLPLFFIANELLTRITRNSFLVLSLIIPVLAGMGLNFGITIGAMAGQIAIIAVTHLGVTGIKGFLLCALLAVPLAMLFGYLTGKLLNKTKGQEMIASMIAGFFANGIYQFIFLFSIGTIIPMKDPVMMLSSGVGIRNTIDLSRNVGIKYALDNLLKLPVFKVCLVVALFTIIIYTLFRIYKVKYKDYKKEKFFSAKYITTITICLVIIIISCIFAFNSNHLPSQLKMFKNIKLPVITCIVILVLCLFNILIVKTKLGQDFRTVGQNKHIAKVSGIDVNKVRIIAITISTLLAAWGQLIFLQNIGTLNTYGSHVQIATFSIAALLIGGASVSRATIGQALLGTILFHTLFIVSPKAGKNLFGDAQIGEFFRAFVAYGVIGLSLGLHAWKKRIQFKKVG</sequence>
<evidence type="ECO:0000256" key="4">
    <source>
        <dbReference type="ARBA" id="ARBA00022989"/>
    </source>
</evidence>